<keyword evidence="2" id="KW-1185">Reference proteome</keyword>
<reference evidence="1 2" key="1">
    <citation type="submission" date="2015-01" db="EMBL/GenBank/DDBJ databases">
        <title>Evolution of Trichinella species and genotypes.</title>
        <authorList>
            <person name="Korhonen P.K."/>
            <person name="Edoardo P."/>
            <person name="Giuseppe L.R."/>
            <person name="Gasser R.B."/>
        </authorList>
    </citation>
    <scope>NUCLEOTIDE SEQUENCE [LARGE SCALE GENOMIC DNA]</scope>
    <source>
        <strain evidence="1">ISS470</strain>
    </source>
</reference>
<evidence type="ECO:0000313" key="2">
    <source>
        <dbReference type="Proteomes" id="UP000054995"/>
    </source>
</evidence>
<dbReference type="EMBL" id="JYDT01000084">
    <property type="protein sequence ID" value="KRY85751.1"/>
    <property type="molecule type" value="Genomic_DNA"/>
</dbReference>
<evidence type="ECO:0000313" key="1">
    <source>
        <dbReference type="EMBL" id="KRY85751.1"/>
    </source>
</evidence>
<dbReference type="AlphaFoldDB" id="A0A0V1FI89"/>
<proteinExistence type="predicted"/>
<dbReference type="OrthoDB" id="10459649at2759"/>
<name>A0A0V1FI89_TRIPS</name>
<organism evidence="1 2">
    <name type="scientific">Trichinella pseudospiralis</name>
    <name type="common">Parasitic roundworm</name>
    <dbReference type="NCBI Taxonomy" id="6337"/>
    <lineage>
        <taxon>Eukaryota</taxon>
        <taxon>Metazoa</taxon>
        <taxon>Ecdysozoa</taxon>
        <taxon>Nematoda</taxon>
        <taxon>Enoplea</taxon>
        <taxon>Dorylaimia</taxon>
        <taxon>Trichinellida</taxon>
        <taxon>Trichinellidae</taxon>
        <taxon>Trichinella</taxon>
    </lineage>
</organism>
<dbReference type="Proteomes" id="UP000054995">
    <property type="component" value="Unassembled WGS sequence"/>
</dbReference>
<gene>
    <name evidence="1" type="ORF">T4D_2926</name>
</gene>
<protein>
    <submittedName>
        <fullName evidence="1">Uncharacterized protein</fullName>
    </submittedName>
</protein>
<sequence>MFCAGETTFWGSIRLEGRTFFATTDETPNLLSKFAPDLTFIKREQLNIVINLYFIDKLKYLYCKRDCELMILLLLP</sequence>
<comment type="caution">
    <text evidence="1">The sequence shown here is derived from an EMBL/GenBank/DDBJ whole genome shotgun (WGS) entry which is preliminary data.</text>
</comment>
<accession>A0A0V1FI89</accession>